<evidence type="ECO:0008006" key="7">
    <source>
        <dbReference type="Google" id="ProtNLM"/>
    </source>
</evidence>
<feature type="region of interest" description="Disordered" evidence="1">
    <location>
        <begin position="516"/>
        <end position="637"/>
    </location>
</feature>
<dbReference type="SUPFAM" id="SSF52540">
    <property type="entry name" value="P-loop containing nucleoside triphosphate hydrolases"/>
    <property type="match status" value="1"/>
</dbReference>
<dbReference type="CDD" id="cd01127">
    <property type="entry name" value="TrwB_TraG_TraD_VirD4"/>
    <property type="match status" value="2"/>
</dbReference>
<dbReference type="AlphaFoldDB" id="A0A1G2LB62"/>
<evidence type="ECO:0000259" key="2">
    <source>
        <dbReference type="Pfam" id="PF01935"/>
    </source>
</evidence>
<protein>
    <recommendedName>
        <fullName evidence="7">Type IV secretion system coupling protein TraD DNA-binding domain-containing protein</fullName>
    </recommendedName>
</protein>
<accession>A0A1G2LB62</accession>
<dbReference type="InterPro" id="IPR026363">
    <property type="entry name" value="CxxC-x17-CxxC_dom"/>
</dbReference>
<feature type="compositionally biased region" description="Basic and acidic residues" evidence="1">
    <location>
        <begin position="575"/>
        <end position="585"/>
    </location>
</feature>
<organism evidence="5 6">
    <name type="scientific">Candidatus Sungbacteria bacterium RIFCSPLOWO2_01_FULL_60_25</name>
    <dbReference type="NCBI Taxonomy" id="1802281"/>
    <lineage>
        <taxon>Bacteria</taxon>
        <taxon>Candidatus Sungiibacteriota</taxon>
    </lineage>
</organism>
<dbReference type="STRING" id="1802281.A3A44_02145"/>
<name>A0A1G2LB62_9BACT</name>
<evidence type="ECO:0000259" key="3">
    <source>
        <dbReference type="Pfam" id="PF12696"/>
    </source>
</evidence>
<evidence type="ECO:0000313" key="5">
    <source>
        <dbReference type="EMBL" id="OHA08873.1"/>
    </source>
</evidence>
<reference evidence="5 6" key="1">
    <citation type="journal article" date="2016" name="Nat. Commun.">
        <title>Thousands of microbial genomes shed light on interconnected biogeochemical processes in an aquifer system.</title>
        <authorList>
            <person name="Anantharaman K."/>
            <person name="Brown C.T."/>
            <person name="Hug L.A."/>
            <person name="Sharon I."/>
            <person name="Castelle C.J."/>
            <person name="Probst A.J."/>
            <person name="Thomas B.C."/>
            <person name="Singh A."/>
            <person name="Wilkins M.J."/>
            <person name="Karaoz U."/>
            <person name="Brodie E.L."/>
            <person name="Williams K.H."/>
            <person name="Hubbard S.S."/>
            <person name="Banfield J.F."/>
        </authorList>
    </citation>
    <scope>NUCLEOTIDE SEQUENCE [LARGE SCALE GENOMIC DNA]</scope>
</reference>
<dbReference type="InterPro" id="IPR002789">
    <property type="entry name" value="HerA_central"/>
</dbReference>
<dbReference type="InterPro" id="IPR051162">
    <property type="entry name" value="T4SS_component"/>
</dbReference>
<feature type="domain" description="TraD/TraG TraM recognition site" evidence="3">
    <location>
        <begin position="284"/>
        <end position="347"/>
    </location>
</feature>
<dbReference type="InterPro" id="IPR027417">
    <property type="entry name" value="P-loop_NTPase"/>
</dbReference>
<dbReference type="Gene3D" id="3.40.50.300">
    <property type="entry name" value="P-loop containing nucleotide triphosphate hydrolases"/>
    <property type="match status" value="2"/>
</dbReference>
<evidence type="ECO:0000256" key="1">
    <source>
        <dbReference type="SAM" id="MobiDB-lite"/>
    </source>
</evidence>
<sequence>MAEPQGQNEITFFAETNFRGTRKRFGIKRADRRKHVYIIGKTGMGKSTLLENMTIQDIQAGRGVAVVDPHGEYAERILRFVPEQRINDVVYFSPSDIEYPIAFNVMEQVAEDQRHLVSSALLGVFKKIFGVEVFSARMEYLLSNAILALLETPGSTLLGINRIFGEKEFRKRVVTRLHDPVVRGFWENEFAKYPEQYMREAVGAIQNKVGQFSSNPLIRNIIGQVESSVDMRKIMDEEKIFIINLSKGKVGEENSRLLGAMLVTKLYLAAMSRVDIPESERKDFYLYVDEFQNFATESFANILSEARKYRLDLTIAHQYIAQMEEEVQHAIFGNVGTMICFRVGAEDAELLEKEFMPEIVIQDLVNLGFKNIYLKLMIDGLTSRPFSAETLAPQPEPAASYAEAIIKASRERYGAPRALVEDKIRQFTLGSDAVTMVSPGLGMGASDGATVPAAAAPGMVLPAPPKPDRPMYEARCAVDGKVIMVPFQPDGKRPVFCEEHMGMIQFRSKMAAGGEFAAPPATRGKEGAGGSGQASRPIPRVQRPEPLPLARLRPDSGAPRPRTEGQRNASAGERTGAKKDDHLEGLRQALADAVRKQQGAKAPESKPESAPAAPTPHPVVPESKATVLQPGETIRFE</sequence>
<dbReference type="Pfam" id="PF23477">
    <property type="entry name" value="zf_Tbcl_2"/>
    <property type="match status" value="1"/>
</dbReference>
<feature type="domain" description="CxxC-x17-CxxC" evidence="4">
    <location>
        <begin position="469"/>
        <end position="499"/>
    </location>
</feature>
<dbReference type="InterPro" id="IPR032689">
    <property type="entry name" value="TraG-D_C"/>
</dbReference>
<gene>
    <name evidence="5" type="ORF">A3A44_02145</name>
</gene>
<feature type="domain" description="Helicase HerA central" evidence="2">
    <location>
        <begin position="33"/>
        <end position="120"/>
    </location>
</feature>
<evidence type="ECO:0000313" key="6">
    <source>
        <dbReference type="Proteomes" id="UP000178977"/>
    </source>
</evidence>
<dbReference type="EMBL" id="MHQT01000034">
    <property type="protein sequence ID" value="OHA08873.1"/>
    <property type="molecule type" value="Genomic_DNA"/>
</dbReference>
<dbReference type="PANTHER" id="PTHR30121:SF11">
    <property type="entry name" value="AAA+ ATPASE DOMAIN-CONTAINING PROTEIN"/>
    <property type="match status" value="1"/>
</dbReference>
<dbReference type="Proteomes" id="UP000178977">
    <property type="component" value="Unassembled WGS sequence"/>
</dbReference>
<dbReference type="PANTHER" id="PTHR30121">
    <property type="entry name" value="UNCHARACTERIZED PROTEIN YJGR-RELATED"/>
    <property type="match status" value="1"/>
</dbReference>
<comment type="caution">
    <text evidence="5">The sequence shown here is derived from an EMBL/GenBank/DDBJ whole genome shotgun (WGS) entry which is preliminary data.</text>
</comment>
<proteinExistence type="predicted"/>
<dbReference type="Pfam" id="PF12696">
    <property type="entry name" value="TraG-D_C"/>
    <property type="match status" value="1"/>
</dbReference>
<evidence type="ECO:0000259" key="4">
    <source>
        <dbReference type="Pfam" id="PF23477"/>
    </source>
</evidence>
<dbReference type="Pfam" id="PF01935">
    <property type="entry name" value="DUF87"/>
    <property type="match status" value="1"/>
</dbReference>